<dbReference type="EMBL" id="FJ599963">
    <property type="protein sequence ID" value="ACU45015.1"/>
    <property type="molecule type" value="mRNA"/>
</dbReference>
<organism evidence="2">
    <name type="scientific">Pfiesteria piscicida</name>
    <name type="common">Phantom dinoflagellate</name>
    <dbReference type="NCBI Taxonomy" id="71001"/>
    <lineage>
        <taxon>Eukaryota</taxon>
        <taxon>Sar</taxon>
        <taxon>Alveolata</taxon>
        <taxon>Dinophyceae</taxon>
        <taxon>Peridiniales</taxon>
        <taxon>Pfiesteriaceae</taxon>
        <taxon>Pfiesteria</taxon>
    </lineage>
</organism>
<reference evidence="2" key="2">
    <citation type="book" date="2010" name="PROCEEDINGS OF 13TH INTERNATIONAL CONFERENCE ON HARMFUL ALGAE" publisher="International Society For The Study of Harmful Algae" city="Hong Kong, China">
        <title>Dinoflagellate meta-transcriptomics enabled by spliced leader.</title>
        <editorList>
            <person name="Unknown A."/>
        </editorList>
        <authorList>
            <person name="Lin S."/>
            <person name="Zhang H."/>
        </authorList>
    </citation>
    <scope>NUCLEOTIDE SEQUENCE</scope>
    <source>
        <strain evidence="2">CCMP1831</strain>
    </source>
</reference>
<sequence>NILRQRTEDIELKKYAVDYMTLTGSLEYTRKRIFTLVEELYEMLSELGGNQFLQSLIEKLAKIDEKADAPRPPPALRLSTDDQLTVSAPC</sequence>
<evidence type="ECO:0000313" key="2">
    <source>
        <dbReference type="EMBL" id="ACU45015.1"/>
    </source>
</evidence>
<proteinExistence type="evidence at transcript level"/>
<protein>
    <submittedName>
        <fullName evidence="2">Geranylgeranyl diphosphate synthase</fullName>
    </submittedName>
</protein>
<feature type="non-terminal residue" evidence="2">
    <location>
        <position position="1"/>
    </location>
</feature>
<dbReference type="SUPFAM" id="SSF48576">
    <property type="entry name" value="Terpenoid synthases"/>
    <property type="match status" value="1"/>
</dbReference>
<dbReference type="Gene3D" id="1.10.600.10">
    <property type="entry name" value="Farnesyl Diphosphate Synthase"/>
    <property type="match status" value="1"/>
</dbReference>
<reference evidence="2" key="1">
    <citation type="submission" date="2008-12" db="EMBL/GenBank/DDBJ databases">
        <authorList>
            <person name="Zhang H."/>
            <person name="Lin S."/>
        </authorList>
    </citation>
    <scope>NUCLEOTIDE SEQUENCE</scope>
    <source>
        <strain evidence="2">CCMP1831</strain>
    </source>
</reference>
<evidence type="ECO:0000256" key="1">
    <source>
        <dbReference type="SAM" id="MobiDB-lite"/>
    </source>
</evidence>
<dbReference type="AlphaFoldDB" id="E8Z6D5"/>
<feature type="compositionally biased region" description="Polar residues" evidence="1">
    <location>
        <begin position="81"/>
        <end position="90"/>
    </location>
</feature>
<dbReference type="InterPro" id="IPR008949">
    <property type="entry name" value="Isoprenoid_synthase_dom_sf"/>
</dbReference>
<accession>E8Z6D5</accession>
<feature type="region of interest" description="Disordered" evidence="1">
    <location>
        <begin position="66"/>
        <end position="90"/>
    </location>
</feature>
<name>E8Z6D5_PFIPI</name>